<organism evidence="3 4">
    <name type="scientific">Acetivibrio ethanolgignens</name>
    <dbReference type="NCBI Taxonomy" id="290052"/>
    <lineage>
        <taxon>Bacteria</taxon>
        <taxon>Bacillati</taxon>
        <taxon>Bacillota</taxon>
        <taxon>Clostridia</taxon>
        <taxon>Eubacteriales</taxon>
        <taxon>Oscillospiraceae</taxon>
        <taxon>Acetivibrio</taxon>
    </lineage>
</organism>
<evidence type="ECO:0000313" key="3">
    <source>
        <dbReference type="EMBL" id="KSV58007.1"/>
    </source>
</evidence>
<dbReference type="Proteomes" id="UP000054874">
    <property type="component" value="Unassembled WGS sequence"/>
</dbReference>
<evidence type="ECO:0000313" key="4">
    <source>
        <dbReference type="Proteomes" id="UP000054874"/>
    </source>
</evidence>
<comment type="caution">
    <text evidence="3">The sequence shown here is derived from an EMBL/GenBank/DDBJ whole genome shotgun (WGS) entry which is preliminary data.</text>
</comment>
<gene>
    <name evidence="3" type="ORF">ASU35_14300</name>
</gene>
<sequence length="322" mass="35700">MRKRGFICILAVLILAMAGCSKKQTGKDKITEGTRYLYYLNNAENQLVAEEYEVTSAENDTQGLVGEYLEALMTIAPQNRSYKKAVPESVVITQVGAIENEQLTLSFNSEYKKLSVTQEILCRAAIVKTLCQVEDVTYVSFLVDGQPLKDSLDKPIGFMTAEDFIDNTGGETKFEQNAIVTLYFSDKTGKQLVETRVKIRYDGAVPIEQLVLEQLVKGPGSIAGVDENEVFATIPEGTRLSKVTVKDGICYVDFNEVFLKKRAEISDEIAIYSVVDSLIEIPAVNKVQITVNGEAVPVFGDGSPLDIPFERNLDIVRKEKQQ</sequence>
<feature type="chain" id="PRO_5006894225" description="GerMN domain-containing protein" evidence="1">
    <location>
        <begin position="24"/>
        <end position="322"/>
    </location>
</feature>
<feature type="domain" description="GerMN" evidence="2">
    <location>
        <begin position="208"/>
        <end position="300"/>
    </location>
</feature>
<dbReference type="EMBL" id="LNAM01000188">
    <property type="protein sequence ID" value="KSV58007.1"/>
    <property type="molecule type" value="Genomic_DNA"/>
</dbReference>
<feature type="signal peptide" evidence="1">
    <location>
        <begin position="1"/>
        <end position="23"/>
    </location>
</feature>
<reference evidence="3 4" key="1">
    <citation type="submission" date="2015-11" db="EMBL/GenBank/DDBJ databases">
        <title>Butyribacter intestini gen. nov., sp. nov., a butyric acid-producing bacterium of the family Lachnospiraceae isolated from the human faeces.</title>
        <authorList>
            <person name="Zou Y."/>
            <person name="Xue W."/>
            <person name="Luo G."/>
            <person name="Lv M."/>
        </authorList>
    </citation>
    <scope>NUCLEOTIDE SEQUENCE [LARGE SCALE GENOMIC DNA]</scope>
    <source>
        <strain evidence="3 4">ACET-33324</strain>
    </source>
</reference>
<dbReference type="AlphaFoldDB" id="A0A0V8QBU5"/>
<dbReference type="STRING" id="290052.ASU35_14300"/>
<dbReference type="RefSeq" id="WP_058353739.1">
    <property type="nucleotide sequence ID" value="NZ_CABMMD010000188.1"/>
</dbReference>
<evidence type="ECO:0000256" key="1">
    <source>
        <dbReference type="SAM" id="SignalP"/>
    </source>
</evidence>
<dbReference type="Pfam" id="PF10646">
    <property type="entry name" value="Germane"/>
    <property type="match status" value="2"/>
</dbReference>
<dbReference type="PROSITE" id="PS51257">
    <property type="entry name" value="PROKAR_LIPOPROTEIN"/>
    <property type="match status" value="1"/>
</dbReference>
<name>A0A0V8QBU5_9FIRM</name>
<dbReference type="InterPro" id="IPR019606">
    <property type="entry name" value="GerMN"/>
</dbReference>
<dbReference type="SMART" id="SM00909">
    <property type="entry name" value="Germane"/>
    <property type="match status" value="2"/>
</dbReference>
<accession>A0A0V8QBU5</accession>
<feature type="domain" description="GerMN" evidence="2">
    <location>
        <begin position="65"/>
        <end position="152"/>
    </location>
</feature>
<proteinExistence type="predicted"/>
<keyword evidence="4" id="KW-1185">Reference proteome</keyword>
<evidence type="ECO:0000259" key="2">
    <source>
        <dbReference type="SMART" id="SM00909"/>
    </source>
</evidence>
<keyword evidence="1" id="KW-0732">Signal</keyword>
<protein>
    <recommendedName>
        <fullName evidence="2">GerMN domain-containing protein</fullName>
    </recommendedName>
</protein>